<evidence type="ECO:0000256" key="1">
    <source>
        <dbReference type="SAM" id="SignalP"/>
    </source>
</evidence>
<dbReference type="EMBL" id="CYZV01000089">
    <property type="protein sequence ID" value="CUO91877.1"/>
    <property type="molecule type" value="Genomic_DNA"/>
</dbReference>
<name>A0A174HIQ5_9CLOT</name>
<dbReference type="AlphaFoldDB" id="A0A174HIQ5"/>
<evidence type="ECO:0008006" key="4">
    <source>
        <dbReference type="Google" id="ProtNLM"/>
    </source>
</evidence>
<protein>
    <recommendedName>
        <fullName evidence="4">Autoinducer prepeptide</fullName>
    </recommendedName>
</protein>
<reference evidence="2 3" key="1">
    <citation type="submission" date="2015-09" db="EMBL/GenBank/DDBJ databases">
        <authorList>
            <consortium name="Pathogen Informatics"/>
        </authorList>
    </citation>
    <scope>NUCLEOTIDE SEQUENCE [LARGE SCALE GENOMIC DNA]</scope>
    <source>
        <strain evidence="2 3">2789STDY5834855</strain>
    </source>
</reference>
<sequence length="45" mass="4961">MKKKLMVKLAALMCLITATTSDIMTLAAPNSLFLWGEPTPPKKKK</sequence>
<proteinExistence type="predicted"/>
<gene>
    <name evidence="2" type="ORF">ERS852470_03703</name>
</gene>
<evidence type="ECO:0000313" key="2">
    <source>
        <dbReference type="EMBL" id="CUO91877.1"/>
    </source>
</evidence>
<accession>A0A174HIQ5</accession>
<dbReference type="Proteomes" id="UP000095558">
    <property type="component" value="Unassembled WGS sequence"/>
</dbReference>
<feature type="chain" id="PRO_5038555202" description="Autoinducer prepeptide" evidence="1">
    <location>
        <begin position="21"/>
        <end position="45"/>
    </location>
</feature>
<keyword evidence="1" id="KW-0732">Signal</keyword>
<feature type="signal peptide" evidence="1">
    <location>
        <begin position="1"/>
        <end position="20"/>
    </location>
</feature>
<evidence type="ECO:0000313" key="3">
    <source>
        <dbReference type="Proteomes" id="UP000095558"/>
    </source>
</evidence>
<dbReference type="GeneID" id="83013656"/>
<organism evidence="2 3">
    <name type="scientific">Clostridium disporicum</name>
    <dbReference type="NCBI Taxonomy" id="84024"/>
    <lineage>
        <taxon>Bacteria</taxon>
        <taxon>Bacillati</taxon>
        <taxon>Bacillota</taxon>
        <taxon>Clostridia</taxon>
        <taxon>Eubacteriales</taxon>
        <taxon>Clostridiaceae</taxon>
        <taxon>Clostridium</taxon>
    </lineage>
</organism>
<dbReference type="RefSeq" id="WP_156327507.1">
    <property type="nucleotide sequence ID" value="NZ_CYYT01000029.1"/>
</dbReference>